<evidence type="ECO:0000256" key="1">
    <source>
        <dbReference type="ARBA" id="ARBA00006787"/>
    </source>
</evidence>
<evidence type="ECO:0000313" key="7">
    <source>
        <dbReference type="EMBL" id="CAH1233024.1"/>
    </source>
</evidence>
<proteinExistence type="inferred from homology"/>
<dbReference type="Proteomes" id="UP000838412">
    <property type="component" value="Chromosome 1"/>
</dbReference>
<keyword evidence="4 5" id="KW-0408">Iron</keyword>
<dbReference type="PANTHER" id="PTHR10543">
    <property type="entry name" value="BETA-CAROTENE DIOXYGENASE"/>
    <property type="match status" value="1"/>
</dbReference>
<dbReference type="Pfam" id="PF03055">
    <property type="entry name" value="RPE65"/>
    <property type="match status" value="1"/>
</dbReference>
<evidence type="ECO:0000256" key="5">
    <source>
        <dbReference type="PIRSR" id="PIRSR604294-1"/>
    </source>
</evidence>
<feature type="binding site" evidence="5">
    <location>
        <position position="425"/>
    </location>
    <ligand>
        <name>Fe cation</name>
        <dbReference type="ChEBI" id="CHEBI:24875"/>
        <note>catalytic</note>
    </ligand>
</feature>
<feature type="region of interest" description="Disordered" evidence="6">
    <location>
        <begin position="1"/>
        <end position="21"/>
    </location>
</feature>
<dbReference type="OrthoDB" id="1069523at2759"/>
<evidence type="ECO:0000256" key="6">
    <source>
        <dbReference type="SAM" id="MobiDB-lite"/>
    </source>
</evidence>
<name>A0A8J9VVM1_BRALA</name>
<feature type="binding site" evidence="5">
    <location>
        <position position="630"/>
    </location>
    <ligand>
        <name>Fe cation</name>
        <dbReference type="ChEBI" id="CHEBI:24875"/>
        <note>catalytic</note>
    </ligand>
</feature>
<feature type="binding site" evidence="5">
    <location>
        <position position="353"/>
    </location>
    <ligand>
        <name>Fe cation</name>
        <dbReference type="ChEBI" id="CHEBI:24875"/>
        <note>catalytic</note>
    </ligand>
</feature>
<organism evidence="7 8">
    <name type="scientific">Branchiostoma lanceolatum</name>
    <name type="common">Common lancelet</name>
    <name type="synonym">Amphioxus lanceolatum</name>
    <dbReference type="NCBI Taxonomy" id="7740"/>
    <lineage>
        <taxon>Eukaryota</taxon>
        <taxon>Metazoa</taxon>
        <taxon>Chordata</taxon>
        <taxon>Cephalochordata</taxon>
        <taxon>Leptocardii</taxon>
        <taxon>Amphioxiformes</taxon>
        <taxon>Branchiostomatidae</taxon>
        <taxon>Branchiostoma</taxon>
    </lineage>
</organism>
<dbReference type="GO" id="GO:0010436">
    <property type="term" value="F:carotenoid dioxygenase activity"/>
    <property type="evidence" value="ECO:0007669"/>
    <property type="project" value="TreeGrafter"/>
</dbReference>
<dbReference type="PANTHER" id="PTHR10543:SF24">
    <property type="entry name" value="CAROTENOID ISOMEROOXYGENASE"/>
    <property type="match status" value="1"/>
</dbReference>
<keyword evidence="8" id="KW-1185">Reference proteome</keyword>
<protein>
    <submittedName>
        <fullName evidence="7">BCO2 protein</fullName>
    </submittedName>
</protein>
<sequence length="637" mass="71084">MVPEHGMGRTSGAHLQADHTNNQVTSKPLCVTQTELRRKTNNFLVVQTRRHHVLKVRHSDFVETASGLESSSSVDNRIFKLLVSHKNLLVESVGGGIFSLRRSNPGACARLFGTSSQHSGMDALFKTVEETAEPLQADVKGQIPEWLKGSLLRVGPGKFEVGDQSYNHMFDGLSLIHRFNIESSKVTYQNRFLRSDSYVLAQQQNRIVVTEFGTNSYPDPCKNIFSRFFSYFWDTTGSGPSDNCNVNLMQVRDEVYAMTETPLMRRVDPQTLETDPEKVDRSKYVALNLMTAHPHTDRDGTIYNMASRFGKDGLFGLVKMPIPDEGERNNPTQKAYMVATVPQESKTRPSYFHSFGLTDNYVVFVEQPMYINVWKLMFSKFTSGKSVSAAMEFDNDAPTRFHVIEKKTGKVLPTVYLSDSFFAFHHINTYEEDGQLVVDLCCNEDGDGVTALYLENLRSSEYPLGDEIVAAKRYVLPLQAAEASDQGNLVTLVDTEASAVLREDGTVFCTPERLCPGIVELPRINYDHYNGKKYQFFYGVSGQIDMLIKGDIQTKSSKSWKETGCYPSEPIFVPAPGATAEDEGVVLSLVVKSLSGEDRSVFLLVLDGETFAEVARAEVPSPAQACMTFHGIFLPNA</sequence>
<evidence type="ECO:0000313" key="8">
    <source>
        <dbReference type="Proteomes" id="UP000838412"/>
    </source>
</evidence>
<feature type="binding site" evidence="5">
    <location>
        <position position="293"/>
    </location>
    <ligand>
        <name>Fe cation</name>
        <dbReference type="ChEBI" id="CHEBI:24875"/>
        <note>catalytic</note>
    </ligand>
</feature>
<comment type="similarity">
    <text evidence="1">Belongs to the carotenoid oxygenase family.</text>
</comment>
<dbReference type="GO" id="GO:0016121">
    <property type="term" value="P:carotene catabolic process"/>
    <property type="evidence" value="ECO:0007669"/>
    <property type="project" value="TreeGrafter"/>
</dbReference>
<reference evidence="7" key="1">
    <citation type="submission" date="2022-01" db="EMBL/GenBank/DDBJ databases">
        <authorList>
            <person name="Braso-Vives M."/>
        </authorList>
    </citation>
    <scope>NUCLEOTIDE SEQUENCE</scope>
</reference>
<dbReference type="AlphaFoldDB" id="A0A8J9VVM1"/>
<comment type="cofactor">
    <cofactor evidence="5">
        <name>Fe(2+)</name>
        <dbReference type="ChEBI" id="CHEBI:29033"/>
    </cofactor>
    <text evidence="5">Binds 1 Fe(2+) ion per subunit.</text>
</comment>
<accession>A0A8J9VVM1</accession>
<dbReference type="GO" id="GO:0046872">
    <property type="term" value="F:metal ion binding"/>
    <property type="evidence" value="ECO:0007669"/>
    <property type="project" value="UniProtKB-KW"/>
</dbReference>
<dbReference type="GO" id="GO:0003834">
    <property type="term" value="F:beta-carotene 15,15'-dioxygenase activity"/>
    <property type="evidence" value="ECO:0007669"/>
    <property type="project" value="TreeGrafter"/>
</dbReference>
<dbReference type="InterPro" id="IPR004294">
    <property type="entry name" value="Carotenoid_Oase"/>
</dbReference>
<keyword evidence="3" id="KW-0560">Oxidoreductase</keyword>
<evidence type="ECO:0000256" key="4">
    <source>
        <dbReference type="ARBA" id="ARBA00023004"/>
    </source>
</evidence>
<evidence type="ECO:0000256" key="2">
    <source>
        <dbReference type="ARBA" id="ARBA00022723"/>
    </source>
</evidence>
<dbReference type="GO" id="GO:0042574">
    <property type="term" value="P:retinal metabolic process"/>
    <property type="evidence" value="ECO:0007669"/>
    <property type="project" value="TreeGrafter"/>
</dbReference>
<keyword evidence="2 5" id="KW-0479">Metal-binding</keyword>
<evidence type="ECO:0000256" key="3">
    <source>
        <dbReference type="ARBA" id="ARBA00023002"/>
    </source>
</evidence>
<gene>
    <name evidence="7" type="primary">BCO2</name>
    <name evidence="7" type="ORF">BLAG_LOCUS1910</name>
</gene>
<dbReference type="EMBL" id="OV696686">
    <property type="protein sequence ID" value="CAH1233024.1"/>
    <property type="molecule type" value="Genomic_DNA"/>
</dbReference>